<feature type="region of interest" description="Disordered" evidence="1">
    <location>
        <begin position="71"/>
        <end position="90"/>
    </location>
</feature>
<organism evidence="2 3">
    <name type="scientific">Brassica carinata</name>
    <name type="common">Ethiopian mustard</name>
    <name type="synonym">Abyssinian cabbage</name>
    <dbReference type="NCBI Taxonomy" id="52824"/>
    <lineage>
        <taxon>Eukaryota</taxon>
        <taxon>Viridiplantae</taxon>
        <taxon>Streptophyta</taxon>
        <taxon>Embryophyta</taxon>
        <taxon>Tracheophyta</taxon>
        <taxon>Spermatophyta</taxon>
        <taxon>Magnoliopsida</taxon>
        <taxon>eudicotyledons</taxon>
        <taxon>Gunneridae</taxon>
        <taxon>Pentapetalae</taxon>
        <taxon>rosids</taxon>
        <taxon>malvids</taxon>
        <taxon>Brassicales</taxon>
        <taxon>Brassicaceae</taxon>
        <taxon>Brassiceae</taxon>
        <taxon>Brassica</taxon>
    </lineage>
</organism>
<evidence type="ECO:0000313" key="3">
    <source>
        <dbReference type="Proteomes" id="UP000886595"/>
    </source>
</evidence>
<dbReference type="InterPro" id="IPR043129">
    <property type="entry name" value="ATPase_NBD"/>
</dbReference>
<dbReference type="Proteomes" id="UP000886595">
    <property type="component" value="Unassembled WGS sequence"/>
</dbReference>
<dbReference type="EMBL" id="JAAMPC010000010">
    <property type="protein sequence ID" value="KAG2286916.1"/>
    <property type="molecule type" value="Genomic_DNA"/>
</dbReference>
<name>A0A8X7REK2_BRACI</name>
<sequence>MFRALSRVQTLRLALQQPSTAEVGLFHREVSAIVVDLGLPTCKASYVGEDAPKAVFPSVVGAVAVDVDVDSSKTNSNSEDPKSEKGRVNASSTSCLIIDPKEHPMLLAEPPLNTQQAVDYSAFSPGYTMPDYMECWSQIEYRKEAMKSKTSCDRACLLFNAGSEETVLWWWELSKNKKKIEGEGVKERRQRHRGRTGWRGRWKRNLAMVVEMEPSKKMREVAALEDRT</sequence>
<protein>
    <submittedName>
        <fullName evidence="2">Uncharacterized protein</fullName>
    </submittedName>
</protein>
<evidence type="ECO:0000256" key="1">
    <source>
        <dbReference type="SAM" id="MobiDB-lite"/>
    </source>
</evidence>
<dbReference type="SUPFAM" id="SSF53067">
    <property type="entry name" value="Actin-like ATPase domain"/>
    <property type="match status" value="1"/>
</dbReference>
<reference evidence="2 3" key="1">
    <citation type="submission" date="2020-02" db="EMBL/GenBank/DDBJ databases">
        <authorList>
            <person name="Ma Q."/>
            <person name="Huang Y."/>
            <person name="Song X."/>
            <person name="Pei D."/>
        </authorList>
    </citation>
    <scope>NUCLEOTIDE SEQUENCE [LARGE SCALE GENOMIC DNA]</scope>
    <source>
        <strain evidence="2">Sxm20200214</strain>
        <tissue evidence="2">Leaf</tissue>
    </source>
</reference>
<dbReference type="AlphaFoldDB" id="A0A8X7REK2"/>
<evidence type="ECO:0000313" key="2">
    <source>
        <dbReference type="EMBL" id="KAG2286916.1"/>
    </source>
</evidence>
<dbReference type="OrthoDB" id="1100084at2759"/>
<proteinExistence type="predicted"/>
<gene>
    <name evidence="2" type="ORF">Bca52824_046520</name>
</gene>
<dbReference type="InterPro" id="IPR004000">
    <property type="entry name" value="Actin"/>
</dbReference>
<dbReference type="Pfam" id="PF00022">
    <property type="entry name" value="Actin"/>
    <property type="match status" value="1"/>
</dbReference>
<keyword evidence="3" id="KW-1185">Reference proteome</keyword>
<accession>A0A8X7REK2</accession>
<comment type="caution">
    <text evidence="2">The sequence shown here is derived from an EMBL/GenBank/DDBJ whole genome shotgun (WGS) entry which is preliminary data.</text>
</comment>
<dbReference type="Gene3D" id="3.30.420.40">
    <property type="match status" value="1"/>
</dbReference>